<dbReference type="Pfam" id="PF17642">
    <property type="entry name" value="TssD"/>
    <property type="match status" value="1"/>
</dbReference>
<gene>
    <name evidence="1" type="ORF">AY601_0458</name>
</gene>
<dbReference type="GO" id="GO:0033104">
    <property type="term" value="C:type VI protein secretion system complex"/>
    <property type="evidence" value="ECO:0007669"/>
    <property type="project" value="InterPro"/>
</dbReference>
<dbReference type="KEGG" id="pcm:AY601_0458"/>
<dbReference type="AlphaFoldDB" id="A0A127V7Y3"/>
<dbReference type="RefSeq" id="WP_068395824.1">
    <property type="nucleotide sequence ID" value="NZ_CP014504.1"/>
</dbReference>
<name>A0A127V7Y3_9SPHI</name>
<accession>A0A127V7Y3</accession>
<keyword evidence="2" id="KW-1185">Reference proteome</keyword>
<protein>
    <submittedName>
        <fullName evidence="1">Uncharacterized protein</fullName>
    </submittedName>
</protein>
<dbReference type="Proteomes" id="UP000071561">
    <property type="component" value="Chromosome"/>
</dbReference>
<reference evidence="1 2" key="1">
    <citation type="submission" date="2016-03" db="EMBL/GenBank/DDBJ databases">
        <title>Complete genome sequence of Pedobacter cryoconitis PAMC 27485.</title>
        <authorList>
            <person name="Lee J."/>
            <person name="Kim O.-S."/>
        </authorList>
    </citation>
    <scope>NUCLEOTIDE SEQUENCE [LARGE SCALE GENOMIC DNA]</scope>
    <source>
        <strain evidence="1 2">PAMC 27485</strain>
    </source>
</reference>
<evidence type="ECO:0000313" key="2">
    <source>
        <dbReference type="Proteomes" id="UP000071561"/>
    </source>
</evidence>
<proteinExistence type="predicted"/>
<evidence type="ECO:0000313" key="1">
    <source>
        <dbReference type="EMBL" id="AMP97414.1"/>
    </source>
</evidence>
<dbReference type="EMBL" id="CP014504">
    <property type="protein sequence ID" value="AMP97414.1"/>
    <property type="molecule type" value="Genomic_DNA"/>
</dbReference>
<sequence length="138" mass="15309">MSSFKSILSLSSVHEASTPINSKTYNLMHSEFSLNQSTQQDGKAVGLVAGGTIILHLDHFVDQNLTKWAFGHRERKNGLLSYLDITGIAFNKIAFKDACCVACYLSYSKFGDNNIVTTLVIQANEIELNGVVHKNEWK</sequence>
<organism evidence="1 2">
    <name type="scientific">Pedobacter cryoconitis</name>
    <dbReference type="NCBI Taxonomy" id="188932"/>
    <lineage>
        <taxon>Bacteria</taxon>
        <taxon>Pseudomonadati</taxon>
        <taxon>Bacteroidota</taxon>
        <taxon>Sphingobacteriia</taxon>
        <taxon>Sphingobacteriales</taxon>
        <taxon>Sphingobacteriaceae</taxon>
        <taxon>Pedobacter</taxon>
    </lineage>
</organism>
<dbReference type="InterPro" id="IPR041408">
    <property type="entry name" value="Hcp_Tssd"/>
</dbReference>
<dbReference type="PATRIC" id="fig|188932.3.peg.466"/>